<dbReference type="OrthoDB" id="10250660at2759"/>
<feature type="active site" description="Nucleophile" evidence="6">
    <location>
        <position position="526"/>
    </location>
</feature>
<feature type="compositionally biased region" description="Polar residues" evidence="7">
    <location>
        <begin position="584"/>
        <end position="593"/>
    </location>
</feature>
<feature type="binding site" evidence="6">
    <location>
        <position position="498"/>
    </location>
    <ligand>
        <name>S-adenosyl-L-methionine</name>
        <dbReference type="ChEBI" id="CHEBI:59789"/>
    </ligand>
</feature>
<evidence type="ECO:0000313" key="9">
    <source>
        <dbReference type="Proteomes" id="UP000594454"/>
    </source>
</evidence>
<dbReference type="CDD" id="cd02440">
    <property type="entry name" value="AdoMet_MTases"/>
    <property type="match status" value="1"/>
</dbReference>
<dbReference type="GO" id="GO:0006396">
    <property type="term" value="P:RNA processing"/>
    <property type="evidence" value="ECO:0007669"/>
    <property type="project" value="InterPro"/>
</dbReference>
<keyword evidence="2 6" id="KW-0808">Transferase</keyword>
<dbReference type="EMBL" id="LR899010">
    <property type="protein sequence ID" value="CAD7080390.1"/>
    <property type="molecule type" value="Genomic_DNA"/>
</dbReference>
<feature type="region of interest" description="Disordered" evidence="7">
    <location>
        <begin position="126"/>
        <end position="147"/>
    </location>
</feature>
<dbReference type="Gene3D" id="2.40.50.1070">
    <property type="match status" value="1"/>
</dbReference>
<feature type="region of interest" description="Disordered" evidence="7">
    <location>
        <begin position="581"/>
        <end position="617"/>
    </location>
</feature>
<comment type="similarity">
    <text evidence="6">Belongs to the class I-like SAM-binding methyltransferase superfamily. RNA M5U methyltransferase family.</text>
</comment>
<dbReference type="InterPro" id="IPR010280">
    <property type="entry name" value="U5_MeTrfase_fam"/>
</dbReference>
<evidence type="ECO:0000256" key="4">
    <source>
        <dbReference type="ARBA" id="ARBA00033763"/>
    </source>
</evidence>
<dbReference type="PROSITE" id="PS01231">
    <property type="entry name" value="TRMA_2"/>
    <property type="match status" value="1"/>
</dbReference>
<evidence type="ECO:0000256" key="6">
    <source>
        <dbReference type="PROSITE-ProRule" id="PRU01024"/>
    </source>
</evidence>
<evidence type="ECO:0000256" key="3">
    <source>
        <dbReference type="ARBA" id="ARBA00022691"/>
    </source>
</evidence>
<evidence type="ECO:0000313" key="8">
    <source>
        <dbReference type="EMBL" id="CAD7080390.1"/>
    </source>
</evidence>
<dbReference type="SUPFAM" id="SSF54928">
    <property type="entry name" value="RNA-binding domain, RBD"/>
    <property type="match status" value="1"/>
</dbReference>
<dbReference type="PANTHER" id="PTHR45904:SF2">
    <property type="entry name" value="TRNA (URACIL-5-)-METHYLTRANSFERASE HOMOLOG A"/>
    <property type="match status" value="1"/>
</dbReference>
<dbReference type="PANTHER" id="PTHR45904">
    <property type="entry name" value="TRNA (URACIL-5-)-METHYLTRANSFERASE"/>
    <property type="match status" value="1"/>
</dbReference>
<dbReference type="Proteomes" id="UP000594454">
    <property type="component" value="Chromosome 2"/>
</dbReference>
<feature type="compositionally biased region" description="Polar residues" evidence="7">
    <location>
        <begin position="1"/>
        <end position="11"/>
    </location>
</feature>
<comment type="caution">
    <text evidence="6">Lacks conserved residue(s) required for the propagation of feature annotation.</text>
</comment>
<dbReference type="InterPro" id="IPR035979">
    <property type="entry name" value="RBD_domain_sf"/>
</dbReference>
<dbReference type="OMA" id="TPLWNMP"/>
<sequence>MASVDENNGTAPEQKEINVPEEQIADQLSENKESGCKSAEYSYTERGLFTSEIFKVEVRNLPFFGIAELKKLLLKNFGLEVCKIKSPKRREFAYLCFRSQEDVDKAIKGLTGFQWKRHTLKASVAAASPDPLQKRRREEGGKNEVDAKRPKTVAEATCPLYAMPYEDQLKKKSQEMENILEEFGKKLYKINPDAKSKLPGADTKFPCEFLGVKASPKIDGYRNKSEFAIGKNAQGDIVVGFRLGSYVDGCVEVGPIQDLPHIPEKMKKAAKVFEEFVGKSKFQVYKPENHSGHFKQLGVRTSEASDEIMLIVGIYSTNCSESELVELKAELKEFFEKYDKLAFECTSLYYQDMQLRKPGQMVNPVEHLSGTTHIYDVIHGLKFRISPLAFFQVNTTAAGVLYNEAIELAAPKPHSTVLDICCGTGTIGLCFARRCKQVIGVEIVPDAVKDAQFNAQENNIENCKFHSGNADDYIQSMIREVVYGTPNKSELDLVAIVDPPRDGLHDRSICSIRKETELKRLVYLSCNPRRAERNWLALGRPESKAYKGSPFLPTKAVAVDMFPHTDHTELIILFERVEDEKAEGSSSDVTTDPTEQKNSDKMEESSDKDETAANNSG</sequence>
<keyword evidence="9" id="KW-1185">Reference proteome</keyword>
<keyword evidence="3 6" id="KW-0949">S-adenosyl-L-methionine</keyword>
<dbReference type="GO" id="GO:0032259">
    <property type="term" value="P:methylation"/>
    <property type="evidence" value="ECO:0007669"/>
    <property type="project" value="UniProtKB-KW"/>
</dbReference>
<feature type="compositionally biased region" description="Basic and acidic residues" evidence="7">
    <location>
        <begin position="132"/>
        <end position="147"/>
    </location>
</feature>
<organism evidence="8 9">
    <name type="scientific">Hermetia illucens</name>
    <name type="common">Black soldier fly</name>
    <dbReference type="NCBI Taxonomy" id="343691"/>
    <lineage>
        <taxon>Eukaryota</taxon>
        <taxon>Metazoa</taxon>
        <taxon>Ecdysozoa</taxon>
        <taxon>Arthropoda</taxon>
        <taxon>Hexapoda</taxon>
        <taxon>Insecta</taxon>
        <taxon>Pterygota</taxon>
        <taxon>Neoptera</taxon>
        <taxon>Endopterygota</taxon>
        <taxon>Diptera</taxon>
        <taxon>Brachycera</taxon>
        <taxon>Stratiomyomorpha</taxon>
        <taxon>Stratiomyidae</taxon>
        <taxon>Hermetiinae</taxon>
        <taxon>Hermetia</taxon>
    </lineage>
</organism>
<dbReference type="GO" id="GO:0003723">
    <property type="term" value="F:RNA binding"/>
    <property type="evidence" value="ECO:0007669"/>
    <property type="project" value="TreeGrafter"/>
</dbReference>
<dbReference type="EC" id="2.1.1.35" evidence="4"/>
<dbReference type="InParanoid" id="A0A7R8UGD8"/>
<name>A0A7R8UGD8_HERIL</name>
<feature type="region of interest" description="Disordered" evidence="7">
    <location>
        <begin position="1"/>
        <end position="21"/>
    </location>
</feature>
<dbReference type="Gene3D" id="3.30.70.330">
    <property type="match status" value="1"/>
</dbReference>
<dbReference type="InterPro" id="IPR030391">
    <property type="entry name" value="MeTrfase_TrmA_CS"/>
</dbReference>
<evidence type="ECO:0000256" key="2">
    <source>
        <dbReference type="ARBA" id="ARBA00022679"/>
    </source>
</evidence>
<evidence type="ECO:0000256" key="7">
    <source>
        <dbReference type="SAM" id="MobiDB-lite"/>
    </source>
</evidence>
<dbReference type="Pfam" id="PF05958">
    <property type="entry name" value="tRNA_U5-meth_tr"/>
    <property type="match status" value="1"/>
</dbReference>
<keyword evidence="1 6" id="KW-0489">Methyltransferase</keyword>
<proteinExistence type="inferred from homology"/>
<dbReference type="SUPFAM" id="SSF53335">
    <property type="entry name" value="S-adenosyl-L-methionine-dependent methyltransferases"/>
    <property type="match status" value="1"/>
</dbReference>
<dbReference type="InterPro" id="IPR045850">
    <property type="entry name" value="TRM2_met"/>
</dbReference>
<dbReference type="PROSITE" id="PS51687">
    <property type="entry name" value="SAM_MT_RNA_M5U"/>
    <property type="match status" value="1"/>
</dbReference>
<dbReference type="InterPro" id="IPR012677">
    <property type="entry name" value="Nucleotide-bd_a/b_plait_sf"/>
</dbReference>
<dbReference type="FunCoup" id="A0A7R8UGD8">
    <property type="interactions" value="1831"/>
</dbReference>
<dbReference type="GO" id="GO:0030697">
    <property type="term" value="F:tRNA (uracil(54)-C5)-methyltransferase activity, S-adenosyl methionine-dependent"/>
    <property type="evidence" value="ECO:0007669"/>
    <property type="project" value="UniProtKB-EC"/>
</dbReference>
<dbReference type="AlphaFoldDB" id="A0A7R8UGD8"/>
<gene>
    <name evidence="8" type="ORF">HERILL_LOCUS3544</name>
</gene>
<feature type="binding site" evidence="6">
    <location>
        <position position="392"/>
    </location>
    <ligand>
        <name>S-adenosyl-L-methionine</name>
        <dbReference type="ChEBI" id="CHEBI:59789"/>
    </ligand>
</feature>
<feature type="compositionally biased region" description="Basic and acidic residues" evidence="7">
    <location>
        <begin position="594"/>
        <end position="611"/>
    </location>
</feature>
<evidence type="ECO:0000256" key="1">
    <source>
        <dbReference type="ARBA" id="ARBA00022603"/>
    </source>
</evidence>
<dbReference type="Gene3D" id="3.40.50.150">
    <property type="entry name" value="Vaccinia Virus protein VP39"/>
    <property type="match status" value="1"/>
</dbReference>
<reference evidence="8 9" key="1">
    <citation type="submission" date="2020-11" db="EMBL/GenBank/DDBJ databases">
        <authorList>
            <person name="Wallbank WR R."/>
            <person name="Pardo Diaz C."/>
            <person name="Kozak K."/>
            <person name="Martin S."/>
            <person name="Jiggins C."/>
            <person name="Moest M."/>
            <person name="Warren A I."/>
            <person name="Generalovic N T."/>
            <person name="Byers J.R.P. K."/>
            <person name="Montejo-Kovacevich G."/>
            <person name="Yen C E."/>
        </authorList>
    </citation>
    <scope>NUCLEOTIDE SEQUENCE [LARGE SCALE GENOMIC DNA]</scope>
</reference>
<feature type="binding site" evidence="6">
    <location>
        <position position="442"/>
    </location>
    <ligand>
        <name>S-adenosyl-L-methionine</name>
        <dbReference type="ChEBI" id="CHEBI:59789"/>
    </ligand>
</feature>
<accession>A0A7R8UGD8</accession>
<comment type="catalytic activity">
    <reaction evidence="5">
        <text>uridine(54) in tRNA + S-adenosyl-L-methionine = 5-methyluridine(54) in tRNA + S-adenosyl-L-homocysteine + H(+)</text>
        <dbReference type="Rhea" id="RHEA:42712"/>
        <dbReference type="Rhea" id="RHEA-COMP:10167"/>
        <dbReference type="Rhea" id="RHEA-COMP:10193"/>
        <dbReference type="ChEBI" id="CHEBI:15378"/>
        <dbReference type="ChEBI" id="CHEBI:57856"/>
        <dbReference type="ChEBI" id="CHEBI:59789"/>
        <dbReference type="ChEBI" id="CHEBI:65315"/>
        <dbReference type="ChEBI" id="CHEBI:74447"/>
        <dbReference type="EC" id="2.1.1.35"/>
    </reaction>
    <physiologicalReaction direction="left-to-right" evidence="5">
        <dbReference type="Rhea" id="RHEA:42713"/>
    </physiologicalReaction>
</comment>
<dbReference type="InterPro" id="IPR029063">
    <property type="entry name" value="SAM-dependent_MTases_sf"/>
</dbReference>
<protein>
    <recommendedName>
        <fullName evidence="4">tRNA (uracil(54)-C(5))-methyltransferase</fullName>
        <ecNumber evidence="4">2.1.1.35</ecNumber>
    </recommendedName>
</protein>
<evidence type="ECO:0000256" key="5">
    <source>
        <dbReference type="ARBA" id="ARBA00047278"/>
    </source>
</evidence>